<reference evidence="2 3" key="1">
    <citation type="journal article" date="2016" name="Mol. Biol. Evol.">
        <title>Comparative Genomics of Early-Diverging Mushroom-Forming Fungi Provides Insights into the Origins of Lignocellulose Decay Capabilities.</title>
        <authorList>
            <person name="Nagy L.G."/>
            <person name="Riley R."/>
            <person name="Tritt A."/>
            <person name="Adam C."/>
            <person name="Daum C."/>
            <person name="Floudas D."/>
            <person name="Sun H."/>
            <person name="Yadav J.S."/>
            <person name="Pangilinan J."/>
            <person name="Larsson K.H."/>
            <person name="Matsuura K."/>
            <person name="Barry K."/>
            <person name="Labutti K."/>
            <person name="Kuo R."/>
            <person name="Ohm R.A."/>
            <person name="Bhattacharya S.S."/>
            <person name="Shirouzu T."/>
            <person name="Yoshinaga Y."/>
            <person name="Martin F.M."/>
            <person name="Grigoriev I.V."/>
            <person name="Hibbett D.S."/>
        </authorList>
    </citation>
    <scope>NUCLEOTIDE SEQUENCE [LARGE SCALE GENOMIC DNA]</scope>
    <source>
        <strain evidence="2 3">CBS 109695</strain>
    </source>
</reference>
<sequence>MSPSSLRDVDLTHGPDTPARSYPAPPTGHELMALFPPNPPTTLNDQLANSGTSSYFRREERAFFAQGDREIVRVRIDMDLAQGFDRKNGYDKGKGREPLANQNGGPRPYLPQIPPLPPAPAPTNGSMAPPNPGPAVSNTRHARASSFHTSPRAQHLPHHPPPPPRGLQHDTAGQPHSESHHNEFHPEDMQQDSPDEAWRRPMPYAERRRAGKHTKRVIVRS</sequence>
<dbReference type="EMBL" id="KV417483">
    <property type="protein sequence ID" value="KZP33209.1"/>
    <property type="molecule type" value="Genomic_DNA"/>
</dbReference>
<dbReference type="STRING" id="436010.A0A166VZ39"/>
<proteinExistence type="predicted"/>
<name>A0A166VZ39_9AGAM</name>
<dbReference type="OrthoDB" id="3253810at2759"/>
<dbReference type="Proteomes" id="UP000076532">
    <property type="component" value="Unassembled WGS sequence"/>
</dbReference>
<feature type="compositionally biased region" description="Basic and acidic residues" evidence="1">
    <location>
        <begin position="177"/>
        <end position="188"/>
    </location>
</feature>
<evidence type="ECO:0000313" key="2">
    <source>
        <dbReference type="EMBL" id="KZP33209.1"/>
    </source>
</evidence>
<feature type="region of interest" description="Disordered" evidence="1">
    <location>
        <begin position="78"/>
        <end position="221"/>
    </location>
</feature>
<evidence type="ECO:0000256" key="1">
    <source>
        <dbReference type="SAM" id="MobiDB-lite"/>
    </source>
</evidence>
<gene>
    <name evidence="2" type="ORF">FIBSPDRAFT_847806</name>
</gene>
<feature type="compositionally biased region" description="Pro residues" evidence="1">
    <location>
        <begin position="108"/>
        <end position="121"/>
    </location>
</feature>
<evidence type="ECO:0000313" key="3">
    <source>
        <dbReference type="Proteomes" id="UP000076532"/>
    </source>
</evidence>
<keyword evidence="3" id="KW-1185">Reference proteome</keyword>
<feature type="compositionally biased region" description="Basic and acidic residues" evidence="1">
    <location>
        <begin position="78"/>
        <end position="97"/>
    </location>
</feature>
<protein>
    <submittedName>
        <fullName evidence="2">Uncharacterized protein</fullName>
    </submittedName>
</protein>
<organism evidence="2 3">
    <name type="scientific">Athelia psychrophila</name>
    <dbReference type="NCBI Taxonomy" id="1759441"/>
    <lineage>
        <taxon>Eukaryota</taxon>
        <taxon>Fungi</taxon>
        <taxon>Dikarya</taxon>
        <taxon>Basidiomycota</taxon>
        <taxon>Agaricomycotina</taxon>
        <taxon>Agaricomycetes</taxon>
        <taxon>Agaricomycetidae</taxon>
        <taxon>Atheliales</taxon>
        <taxon>Atheliaceae</taxon>
        <taxon>Athelia</taxon>
    </lineage>
</organism>
<dbReference type="AlphaFoldDB" id="A0A166VZ39"/>
<accession>A0A166VZ39</accession>
<feature type="region of interest" description="Disordered" evidence="1">
    <location>
        <begin position="1"/>
        <end position="28"/>
    </location>
</feature>
<feature type="compositionally biased region" description="Basic residues" evidence="1">
    <location>
        <begin position="209"/>
        <end position="221"/>
    </location>
</feature>